<keyword evidence="4" id="KW-0411">Iron-sulfur</keyword>
<evidence type="ECO:0000256" key="4">
    <source>
        <dbReference type="ARBA" id="ARBA00023014"/>
    </source>
</evidence>
<dbReference type="OrthoDB" id="9800167at2"/>
<reference evidence="8" key="1">
    <citation type="submission" date="2016-01" db="EMBL/GenBank/DDBJ databases">
        <authorList>
            <person name="Peeters C."/>
        </authorList>
    </citation>
    <scope>NUCLEOTIDE SEQUENCE [LARGE SCALE GENOMIC DNA]</scope>
    <source>
        <strain evidence="8">LMG 22940</strain>
    </source>
</reference>
<evidence type="ECO:0000313" key="9">
    <source>
        <dbReference type="Proteomes" id="UP000054770"/>
    </source>
</evidence>
<name>A0A158KUA2_9BURK</name>
<evidence type="ECO:0000256" key="1">
    <source>
        <dbReference type="ARBA" id="ARBA00022714"/>
    </source>
</evidence>
<dbReference type="PANTHER" id="PTHR21496">
    <property type="entry name" value="FERREDOXIN-RELATED"/>
    <property type="match status" value="1"/>
</dbReference>
<dbReference type="Proteomes" id="UP000054770">
    <property type="component" value="Unassembled WGS sequence"/>
</dbReference>
<proteinExistence type="inferred from homology"/>
<evidence type="ECO:0000256" key="2">
    <source>
        <dbReference type="ARBA" id="ARBA00022723"/>
    </source>
</evidence>
<comment type="similarity">
    <text evidence="6">Belongs to the bacterial ring-hydroxylating dioxygenase ferredoxin component family.</text>
</comment>
<keyword evidence="2" id="KW-0479">Metal-binding</keyword>
<dbReference type="InterPro" id="IPR036922">
    <property type="entry name" value="Rieske_2Fe-2S_sf"/>
</dbReference>
<keyword evidence="1" id="KW-0001">2Fe-2S</keyword>
<keyword evidence="9" id="KW-1185">Reference proteome</keyword>
<protein>
    <submittedName>
        <fullName evidence="8">Rieske (2Fe-2S) domain-containing protein</fullName>
    </submittedName>
</protein>
<dbReference type="Gene3D" id="2.102.10.10">
    <property type="entry name" value="Rieske [2Fe-2S] iron-sulphur domain"/>
    <property type="match status" value="1"/>
</dbReference>
<dbReference type="GO" id="GO:0046872">
    <property type="term" value="F:metal ion binding"/>
    <property type="evidence" value="ECO:0007669"/>
    <property type="project" value="UniProtKB-KW"/>
</dbReference>
<dbReference type="PROSITE" id="PS51296">
    <property type="entry name" value="RIESKE"/>
    <property type="match status" value="1"/>
</dbReference>
<organism evidence="8 9">
    <name type="scientific">Caballeronia choica</name>
    <dbReference type="NCBI Taxonomy" id="326476"/>
    <lineage>
        <taxon>Bacteria</taxon>
        <taxon>Pseudomonadati</taxon>
        <taxon>Pseudomonadota</taxon>
        <taxon>Betaproteobacteria</taxon>
        <taxon>Burkholderiales</taxon>
        <taxon>Burkholderiaceae</taxon>
        <taxon>Caballeronia</taxon>
    </lineage>
</organism>
<dbReference type="PANTHER" id="PTHR21496:SF0">
    <property type="entry name" value="RIESKE DOMAIN-CONTAINING PROTEIN"/>
    <property type="match status" value="1"/>
</dbReference>
<dbReference type="GO" id="GO:0051537">
    <property type="term" value="F:2 iron, 2 sulfur cluster binding"/>
    <property type="evidence" value="ECO:0007669"/>
    <property type="project" value="UniProtKB-KW"/>
</dbReference>
<evidence type="ECO:0000256" key="5">
    <source>
        <dbReference type="ARBA" id="ARBA00034078"/>
    </source>
</evidence>
<evidence type="ECO:0000256" key="3">
    <source>
        <dbReference type="ARBA" id="ARBA00023004"/>
    </source>
</evidence>
<evidence type="ECO:0000313" key="8">
    <source>
        <dbReference type="EMBL" id="SAL84687.1"/>
    </source>
</evidence>
<dbReference type="InterPro" id="IPR017941">
    <property type="entry name" value="Rieske_2Fe-2S"/>
</dbReference>
<comment type="cofactor">
    <cofactor evidence="5">
        <name>[2Fe-2S] cluster</name>
        <dbReference type="ChEBI" id="CHEBI:190135"/>
    </cofactor>
</comment>
<evidence type="ECO:0000256" key="6">
    <source>
        <dbReference type="ARBA" id="ARBA00038001"/>
    </source>
</evidence>
<accession>A0A158KUA2</accession>
<dbReference type="AlphaFoldDB" id="A0A158KUA2"/>
<sequence length="108" mass="11630">MSRRIPIAPVGELSPGQRKLVFVDGRSVVVFNIDGKAFAVDNSCPHNGASLASGQLEGHVLRCPAHGMRFDLRDGLEREVSGLCPKKFPVQEHDGQFVMCVDAPSATT</sequence>
<dbReference type="SUPFAM" id="SSF50022">
    <property type="entry name" value="ISP domain"/>
    <property type="match status" value="1"/>
</dbReference>
<gene>
    <name evidence="8" type="ORF">AWB68_07403</name>
</gene>
<comment type="caution">
    <text evidence="8">The sequence shown here is derived from an EMBL/GenBank/DDBJ whole genome shotgun (WGS) entry which is preliminary data.</text>
</comment>
<dbReference type="RefSeq" id="WP_087649226.1">
    <property type="nucleotide sequence ID" value="NZ_FCON02000166.1"/>
</dbReference>
<feature type="domain" description="Rieske" evidence="7">
    <location>
        <begin position="5"/>
        <end position="99"/>
    </location>
</feature>
<dbReference type="Pfam" id="PF00355">
    <property type="entry name" value="Rieske"/>
    <property type="match status" value="1"/>
</dbReference>
<keyword evidence="3" id="KW-0408">Iron</keyword>
<evidence type="ECO:0000259" key="7">
    <source>
        <dbReference type="PROSITE" id="PS51296"/>
    </source>
</evidence>
<dbReference type="EMBL" id="FCON02000166">
    <property type="protein sequence ID" value="SAL84687.1"/>
    <property type="molecule type" value="Genomic_DNA"/>
</dbReference>